<reference evidence="2 3" key="1">
    <citation type="submission" date="2017-03" db="EMBL/GenBank/DDBJ databases">
        <title>WGS assembly of Porphyra umbilicalis.</title>
        <authorList>
            <person name="Brawley S.H."/>
            <person name="Blouin N.A."/>
            <person name="Ficko-Blean E."/>
            <person name="Wheeler G.L."/>
            <person name="Lohr M."/>
            <person name="Goodson H.V."/>
            <person name="Jenkins J.W."/>
            <person name="Blaby-Haas C.E."/>
            <person name="Helliwell K.E."/>
            <person name="Chan C."/>
            <person name="Marriage T."/>
            <person name="Bhattacharya D."/>
            <person name="Klein A.S."/>
            <person name="Badis Y."/>
            <person name="Brodie J."/>
            <person name="Cao Y."/>
            <person name="Collen J."/>
            <person name="Dittami S.M."/>
            <person name="Gachon C.M."/>
            <person name="Green B.R."/>
            <person name="Karpowicz S."/>
            <person name="Kim J.W."/>
            <person name="Kudahl U."/>
            <person name="Lin S."/>
            <person name="Michel G."/>
            <person name="Mittag M."/>
            <person name="Olson B.J."/>
            <person name="Pangilinan J."/>
            <person name="Peng Y."/>
            <person name="Qiu H."/>
            <person name="Shu S."/>
            <person name="Singer J.T."/>
            <person name="Smith A.G."/>
            <person name="Sprecher B.N."/>
            <person name="Wagner V."/>
            <person name="Wang W."/>
            <person name="Wang Z.-Y."/>
            <person name="Yan J."/>
            <person name="Yarish C."/>
            <person name="Zoeuner-Riek S."/>
            <person name="Zhuang Y."/>
            <person name="Zou Y."/>
            <person name="Lindquist E.A."/>
            <person name="Grimwood J."/>
            <person name="Barry K."/>
            <person name="Rokhsar D.S."/>
            <person name="Schmutz J."/>
            <person name="Stiller J.W."/>
            <person name="Grossman A.R."/>
            <person name="Prochnik S.E."/>
        </authorList>
    </citation>
    <scope>NUCLEOTIDE SEQUENCE [LARGE SCALE GENOMIC DNA]</scope>
    <source>
        <strain evidence="2">4086291</strain>
    </source>
</reference>
<dbReference type="AlphaFoldDB" id="A0A1X6NTH9"/>
<proteinExistence type="predicted"/>
<evidence type="ECO:0000313" key="3">
    <source>
        <dbReference type="Proteomes" id="UP000218209"/>
    </source>
</evidence>
<accession>A0A1X6NTH9</accession>
<feature type="region of interest" description="Disordered" evidence="1">
    <location>
        <begin position="1"/>
        <end position="107"/>
    </location>
</feature>
<dbReference type="EMBL" id="KV919102">
    <property type="protein sequence ID" value="OSX71865.1"/>
    <property type="molecule type" value="Genomic_DNA"/>
</dbReference>
<protein>
    <submittedName>
        <fullName evidence="2">Uncharacterized protein</fullName>
    </submittedName>
</protein>
<dbReference type="Proteomes" id="UP000218209">
    <property type="component" value="Unassembled WGS sequence"/>
</dbReference>
<gene>
    <name evidence="2" type="ORF">BU14_0493s0010</name>
</gene>
<evidence type="ECO:0000256" key="1">
    <source>
        <dbReference type="SAM" id="MobiDB-lite"/>
    </source>
</evidence>
<feature type="compositionally biased region" description="Basic residues" evidence="1">
    <location>
        <begin position="1"/>
        <end position="17"/>
    </location>
</feature>
<sequence>MALTRRSRGLPGARKRQTSSPLAAEAGPFDGFDIQPEAPPPTLAWDGAGFSAAPAMLTPSSPEQIGAPHSPVDPVDGEVLGGPAVAPPLPADSADGGTASSAHNASSTTPQVLDSVAGALAPSSHGLPRWVVFMAVAAMVFGWRSGRVGLTALLGGAAVWVLLSRRGRVLSGIRPGQ</sequence>
<evidence type="ECO:0000313" key="2">
    <source>
        <dbReference type="EMBL" id="OSX71865.1"/>
    </source>
</evidence>
<keyword evidence="3" id="KW-1185">Reference proteome</keyword>
<name>A0A1X6NTH9_PORUM</name>
<organism evidence="2 3">
    <name type="scientific">Porphyra umbilicalis</name>
    <name type="common">Purple laver</name>
    <name type="synonym">Red alga</name>
    <dbReference type="NCBI Taxonomy" id="2786"/>
    <lineage>
        <taxon>Eukaryota</taxon>
        <taxon>Rhodophyta</taxon>
        <taxon>Bangiophyceae</taxon>
        <taxon>Bangiales</taxon>
        <taxon>Bangiaceae</taxon>
        <taxon>Porphyra</taxon>
    </lineage>
</organism>
<feature type="compositionally biased region" description="Low complexity" evidence="1">
    <location>
        <begin position="91"/>
        <end position="107"/>
    </location>
</feature>